<gene>
    <name evidence="11" type="primary">TSC2</name>
    <name evidence="8" type="synonym">ALG13</name>
    <name evidence="11" type="ORF">MNAN1_002770</name>
</gene>
<protein>
    <recommendedName>
        <fullName evidence="3 8">UDP-N-acetylglucosamine transferase subunit ALG13</fullName>
        <ecNumber evidence="2 8">2.4.1.141</ecNumber>
    </recommendedName>
    <alternativeName>
        <fullName evidence="6 8">Asparagine-linked glycosylation protein 13</fullName>
    </alternativeName>
</protein>
<reference evidence="11" key="1">
    <citation type="submission" date="2023-03" db="EMBL/GenBank/DDBJ databases">
        <title>Mating type loci evolution in Malassezia.</title>
        <authorList>
            <person name="Coelho M.A."/>
        </authorList>
    </citation>
    <scope>NUCLEOTIDE SEQUENCE</scope>
    <source>
        <strain evidence="11">CBS 9557</strain>
    </source>
</reference>
<comment type="function">
    <text evidence="5 8">Involved in protein N-glycosylation. Essential for the second step of the dolichol-linked oligosaccharide pathway.</text>
</comment>
<proteinExistence type="inferred from homology"/>
<organism evidence="11 12">
    <name type="scientific">Malassezia nana</name>
    <dbReference type="NCBI Taxonomy" id="180528"/>
    <lineage>
        <taxon>Eukaryota</taxon>
        <taxon>Fungi</taxon>
        <taxon>Dikarya</taxon>
        <taxon>Basidiomycota</taxon>
        <taxon>Ustilaginomycotina</taxon>
        <taxon>Malasseziomycetes</taxon>
        <taxon>Malasseziales</taxon>
        <taxon>Malasseziaceae</taxon>
        <taxon>Malassezia</taxon>
    </lineage>
</organism>
<evidence type="ECO:0000256" key="3">
    <source>
        <dbReference type="ARBA" id="ARBA00017468"/>
    </source>
</evidence>
<dbReference type="InterPro" id="IPR027107">
    <property type="entry name" value="Tuberin/Ral-act_asu"/>
</dbReference>
<dbReference type="PROSITE" id="PS50085">
    <property type="entry name" value="RAPGAP"/>
    <property type="match status" value="1"/>
</dbReference>
<accession>A0AAF0EKP4</accession>
<dbReference type="GO" id="GO:0033596">
    <property type="term" value="C:TSC1-TSC2 complex"/>
    <property type="evidence" value="ECO:0007669"/>
    <property type="project" value="TreeGrafter"/>
</dbReference>
<dbReference type="InterPro" id="IPR018515">
    <property type="entry name" value="Tuberin-type_domain"/>
</dbReference>
<dbReference type="InterPro" id="IPR024584">
    <property type="entry name" value="Tuberin_N"/>
</dbReference>
<dbReference type="GO" id="GO:0005783">
    <property type="term" value="C:endoplasmic reticulum"/>
    <property type="evidence" value="ECO:0007669"/>
    <property type="project" value="UniProtKB-SubCell"/>
</dbReference>
<feature type="compositionally biased region" description="Polar residues" evidence="9">
    <location>
        <begin position="189"/>
        <end position="204"/>
    </location>
</feature>
<comment type="subcellular location">
    <subcellularLocation>
        <location evidence="8">Endoplasmic reticulum</location>
    </subcellularLocation>
</comment>
<dbReference type="PANTHER" id="PTHR10063:SF0">
    <property type="entry name" value="TUBERIN"/>
    <property type="match status" value="1"/>
</dbReference>
<keyword evidence="12" id="KW-1185">Reference proteome</keyword>
<evidence type="ECO:0000256" key="4">
    <source>
        <dbReference type="ARBA" id="ARBA00022468"/>
    </source>
</evidence>
<evidence type="ECO:0000256" key="8">
    <source>
        <dbReference type="RuleBase" id="RU362128"/>
    </source>
</evidence>
<dbReference type="GO" id="GO:0005634">
    <property type="term" value="C:nucleus"/>
    <property type="evidence" value="ECO:0007669"/>
    <property type="project" value="InterPro"/>
</dbReference>
<dbReference type="GO" id="GO:0051056">
    <property type="term" value="P:regulation of small GTPase mediated signal transduction"/>
    <property type="evidence" value="ECO:0007669"/>
    <property type="project" value="InterPro"/>
</dbReference>
<feature type="compositionally biased region" description="Low complexity" evidence="9">
    <location>
        <begin position="505"/>
        <end position="514"/>
    </location>
</feature>
<evidence type="ECO:0000256" key="9">
    <source>
        <dbReference type="SAM" id="MobiDB-lite"/>
    </source>
</evidence>
<evidence type="ECO:0000256" key="1">
    <source>
        <dbReference type="ARBA" id="ARBA00011198"/>
    </source>
</evidence>
<dbReference type="Pfam" id="PF11864">
    <property type="entry name" value="DUF3384"/>
    <property type="match status" value="1"/>
</dbReference>
<feature type="region of interest" description="Disordered" evidence="9">
    <location>
        <begin position="495"/>
        <end position="514"/>
    </location>
</feature>
<dbReference type="EMBL" id="CP119895">
    <property type="protein sequence ID" value="WFD27765.1"/>
    <property type="molecule type" value="Genomic_DNA"/>
</dbReference>
<evidence type="ECO:0000313" key="11">
    <source>
        <dbReference type="EMBL" id="WFD27765.1"/>
    </source>
</evidence>
<feature type="region of interest" description="Disordered" evidence="9">
    <location>
        <begin position="185"/>
        <end position="204"/>
    </location>
</feature>
<evidence type="ECO:0000313" key="12">
    <source>
        <dbReference type="Proteomes" id="UP001213623"/>
    </source>
</evidence>
<dbReference type="Proteomes" id="UP001213623">
    <property type="component" value="Chromosome 4"/>
</dbReference>
<evidence type="ECO:0000256" key="2">
    <source>
        <dbReference type="ARBA" id="ARBA00012614"/>
    </source>
</evidence>
<dbReference type="GO" id="GO:0004577">
    <property type="term" value="F:N-acetylglucosaminyldiphosphodolichol N-acetylglucosaminyltransferase activity"/>
    <property type="evidence" value="ECO:0007669"/>
    <property type="project" value="UniProtKB-EC"/>
</dbReference>
<dbReference type="InterPro" id="IPR035974">
    <property type="entry name" value="Rap/Ran-GAP_sf"/>
</dbReference>
<dbReference type="InterPro" id="IPR000331">
    <property type="entry name" value="Rap/Ran_GAP_dom"/>
</dbReference>
<feature type="compositionally biased region" description="Low complexity" evidence="9">
    <location>
        <begin position="1558"/>
        <end position="1583"/>
    </location>
</feature>
<dbReference type="GO" id="GO:0032007">
    <property type="term" value="P:negative regulation of TOR signaling"/>
    <property type="evidence" value="ECO:0007669"/>
    <property type="project" value="TreeGrafter"/>
</dbReference>
<evidence type="ECO:0000259" key="10">
    <source>
        <dbReference type="PROSITE" id="PS50085"/>
    </source>
</evidence>
<dbReference type="EC" id="2.4.1.141" evidence="2 8"/>
<feature type="domain" description="Rap-GAP" evidence="10">
    <location>
        <begin position="1640"/>
        <end position="1869"/>
    </location>
</feature>
<dbReference type="Pfam" id="PF02145">
    <property type="entry name" value="Rap_GAP"/>
    <property type="match status" value="1"/>
</dbReference>
<dbReference type="Pfam" id="PF04101">
    <property type="entry name" value="Glyco_tran_28_C"/>
    <property type="match status" value="1"/>
</dbReference>
<evidence type="ECO:0000256" key="6">
    <source>
        <dbReference type="ARBA" id="ARBA00032061"/>
    </source>
</evidence>
<keyword evidence="8" id="KW-0328">Glycosyltransferase</keyword>
<dbReference type="FunFam" id="3.40.50.11210:FF:000007">
    <property type="entry name" value="Tuberous sclerosis 2"/>
    <property type="match status" value="1"/>
</dbReference>
<comment type="subunit">
    <text evidence="1 8">Heterodimer with ALG14 to form a functional enzyme.</text>
</comment>
<name>A0AAF0EKP4_9BASI</name>
<keyword evidence="8" id="KW-0256">Endoplasmic reticulum</keyword>
<dbReference type="InterPro" id="IPR007235">
    <property type="entry name" value="Glyco_trans_28_C"/>
</dbReference>
<dbReference type="PANTHER" id="PTHR10063">
    <property type="entry name" value="TUBERIN"/>
    <property type="match status" value="1"/>
</dbReference>
<dbReference type="Gene3D" id="3.40.50.2000">
    <property type="entry name" value="Glycogen Phosphorylase B"/>
    <property type="match status" value="1"/>
</dbReference>
<keyword evidence="8" id="KW-0808">Transferase</keyword>
<keyword evidence="4" id="KW-0343">GTPase activation</keyword>
<sequence>MPPPTVLVTVGSTRFDALTAAALRAPFVRAVREAMGEGAVVGVQYGRSNVTPPSEARTCTMHGAQGHAYVADGVTLFLFRYAPTLEAWVSAATLVVAHGGAGTMIEVLRAPSRPRLLVVPNATLMHDHQRELAAQLAKEGFVTLAEPSTLSDSVPCALRVQAIPWPSQDTAAVVRAVESEMRATAPSCGATTMQPDGTKGNTPSKSLLQSPFLLPFRSRSHTRISFDVAQSESSRAGASQAQLNVLSEVRSAIETLLQPKLSPSEQATQCRFITDTLKRIPLELDALMEPHIATPLVSSLTVLCSRVLRGTYAHETQLLTCELLSTTLNYAEAATAQSYDAQARERAMATGTEAIMPSHALSTLDRALLYRLVVKLHDPEDWSSPRITEEPLRAVETLHYQLLALQALTREGRDILAYRGIIDTLTLWAEYAWGTMMALRTQNQPEALRLCEQNAHGLVLLLVSACKFHASRLEKHHMEKILRCVSSMVLSPHLPARRSGRSDTSRSSSPPRSAAPAFYGLESTSTYLGIPQLDPYDPTVLLDTVPVSADRTVYVGVDDEHMAALRDEDVQVIAKILHTVICYSFIPTPCVAQVVYALCRVIGLPASLASEADVPAKLRLRSVDTGHEFGMLLHHLLQSHVAHLIVRLVYQILCSPRKWPRSVRVGAVLFLHAVLIWNVQRRTEDEALAPLVSEAMVISMIRGAFSQNDDVLDLATLQLVDDLLPPHTPCDDLWAVPDQAPRTSQAPQSLCTLYRSAPRRADWDVLEEMVPVMNRHLSRRRRLSSISGVSGSAVHLMVSMLASTPTEGDGGSFVAAMGTMSHTFWCLAPWLPDTVLQAMVRANHAAHRYLPSHARWLDHLVELMDTFYPAALAEMPGVVEAPSPLARLEGAHIITEAYQAVQDTPALRDPMIERLVVPMTRRALRLESDLKIGRPLRRMVRHAMLASVLDESENRCIAFQKLMHEFVSSIYKAPQLSEHLHQTKEARMAPDEVAKLERLLTTRAMRSLRDLIEVFYLLAFGPSADSDMVPDWRLSPAILDAIRDVGLQIFRELLRLVQCNAADGQPWLPSHLRLVVLRWLLRMRADQRHRLYFVHDAGAETLALVQMLEPGFEPPEDGDETRTASVPRTMPWFLEPCDVDVPSAPWSSDVWQVYHHEHTTSLEEELAPSAEGPTLLPVSEYLAAILALLRTEKDWDVVSCVVTHLPAQLRNKHLFCGPQAVAQVRALRDFLIPLLLEQRSLPNVVLPSEVRRTELASVLYSTLKVLIAYQRIFTREQNDEIVEALATGLTRSPATSQPCARALVVACHELPKSFTRHVAGTLVKLSTIMSSITMSVHILELLAEIRCVPALYANLTEGDYRRIFGIALQSIQFHESMTAGGSREDLRASPSKFSLSQYVLMLAYSNIAQWFMTLRLPERLKHASYITQGLVLANELRTELSDLTIVCLDFLARFTYSNAQSKPVPSLFRQLMAGDEVEPRPPQSSTWLIGKCLITVSLLPRPDTFEITVRRPTGTVNIVSNLENLPMHPWTDEEKAAQFLAGVLGRLQKSQLHAQAAVSAEESAAPEASSAEAPVAETTEPATGVQPDKDKAATTHGHHSRSTLTVDPAFIALQLSGYPGKSNEQPPILLPDDRSTERLLRAMDLTPVYDFHKIGLLYVGHRQTTEQEILGNTYGSTAYMRFLSRLGDLVPLRGQQEVYTGGLDRQNDEHGKYAYVWRDNIKQVVFHTATLMPNQEHDPTHASKKALIGNDWVHIVFNDSGKPYEFGTIPSQFNFVNIVIAPHSSVHGSVDYAILDDMYFHVSLQRRPGLPDFSPVGEGCLVSFAALPRFVCNLAMHSDLMSQIYLDTAESMVPYANNWVTRLHHIERLRTQWAARQAEAPPDASLAYDFTLVLKK</sequence>
<evidence type="ECO:0000256" key="5">
    <source>
        <dbReference type="ARBA" id="ARBA00024804"/>
    </source>
</evidence>
<dbReference type="Pfam" id="PF03542">
    <property type="entry name" value="Tuberin"/>
    <property type="match status" value="1"/>
</dbReference>
<comment type="catalytic activity">
    <reaction evidence="7">
        <text>an N-acetyl-alpha-D-glucosaminyl-diphospho-di-trans,poly-cis-dolichol + UDP-N-acetyl-alpha-D-glucosamine = an N,N'-diacetylchitobiosyl-diphospho-di-trans,poly-cis-dolichol + UDP + H(+)</text>
        <dbReference type="Rhea" id="RHEA:23380"/>
        <dbReference type="Rhea" id="RHEA-COMP:19507"/>
        <dbReference type="Rhea" id="RHEA-COMP:19510"/>
        <dbReference type="ChEBI" id="CHEBI:15378"/>
        <dbReference type="ChEBI" id="CHEBI:57269"/>
        <dbReference type="ChEBI" id="CHEBI:57705"/>
        <dbReference type="ChEBI" id="CHEBI:58223"/>
        <dbReference type="ChEBI" id="CHEBI:58427"/>
        <dbReference type="EC" id="2.4.1.141"/>
    </reaction>
</comment>
<comment type="similarity">
    <text evidence="8">Belongs to the glycosyltransferase 28 family.</text>
</comment>
<dbReference type="SUPFAM" id="SSF111347">
    <property type="entry name" value="Rap/Ran-GAP"/>
    <property type="match status" value="1"/>
</dbReference>
<dbReference type="GO" id="GO:0005096">
    <property type="term" value="F:GTPase activator activity"/>
    <property type="evidence" value="ECO:0007669"/>
    <property type="project" value="UniProtKB-KW"/>
</dbReference>
<dbReference type="Gene3D" id="3.40.50.11210">
    <property type="entry name" value="Rap/Ran-GAP"/>
    <property type="match status" value="1"/>
</dbReference>
<feature type="region of interest" description="Disordered" evidence="9">
    <location>
        <begin position="1558"/>
        <end position="1602"/>
    </location>
</feature>
<evidence type="ECO:0000256" key="7">
    <source>
        <dbReference type="ARBA" id="ARBA00048184"/>
    </source>
</evidence>